<dbReference type="RefSeq" id="WP_169385313.1">
    <property type="nucleotide sequence ID" value="NZ_JAAXLA010000101.1"/>
</dbReference>
<dbReference type="PANTHER" id="PTHR42847">
    <property type="entry name" value="ALKANESULFONATE MONOOXYGENASE"/>
    <property type="match status" value="1"/>
</dbReference>
<keyword evidence="3" id="KW-0560">Oxidoreductase</keyword>
<dbReference type="InterPro" id="IPR050172">
    <property type="entry name" value="SsuD_RutA_monooxygenase"/>
</dbReference>
<evidence type="ECO:0000256" key="3">
    <source>
        <dbReference type="ARBA" id="ARBA00023002"/>
    </source>
</evidence>
<name>A0ABX1SLX2_9PSEU</name>
<sequence>MDIGIGLPTTIPGTDGPTVIEWARESNERGFFSIGLADRIVWDSYDPIPVLGAAAAATDEVRLTTVLVTPYRGNGAILAKQLAGIDQLSLGRLTVCLAVGGAGDDARAAGCDYERRGTVQDRIIEELREVWRGAPRPGGVIGPPPAQPEGPPLLIGGYGRAALRRVAQYAGGWMAGGGGPEAFRGTAQRVQEAWERAGRDGVPYFAASAYYALGEHAKSVARQYLLDYYRFVGDAAERIADSVLTDADAVRKQVAEFADAGCDELVFFPCAADADEIDLLARATLAQ</sequence>
<keyword evidence="4" id="KW-0503">Monooxygenase</keyword>
<dbReference type="InterPro" id="IPR011251">
    <property type="entry name" value="Luciferase-like_dom"/>
</dbReference>
<keyword evidence="1" id="KW-0285">Flavoprotein</keyword>
<proteinExistence type="predicted"/>
<gene>
    <name evidence="6" type="ORF">HF526_31560</name>
</gene>
<dbReference type="EMBL" id="JAAXLA010000101">
    <property type="protein sequence ID" value="NMI01798.1"/>
    <property type="molecule type" value="Genomic_DNA"/>
</dbReference>
<keyword evidence="7" id="KW-1185">Reference proteome</keyword>
<evidence type="ECO:0000256" key="4">
    <source>
        <dbReference type="ARBA" id="ARBA00023033"/>
    </source>
</evidence>
<evidence type="ECO:0000256" key="2">
    <source>
        <dbReference type="ARBA" id="ARBA00022643"/>
    </source>
</evidence>
<evidence type="ECO:0000313" key="7">
    <source>
        <dbReference type="Proteomes" id="UP000820669"/>
    </source>
</evidence>
<dbReference type="PANTHER" id="PTHR42847:SF4">
    <property type="entry name" value="ALKANESULFONATE MONOOXYGENASE-RELATED"/>
    <property type="match status" value="1"/>
</dbReference>
<accession>A0ABX1SLX2</accession>
<dbReference type="InterPro" id="IPR036661">
    <property type="entry name" value="Luciferase-like_sf"/>
</dbReference>
<dbReference type="SUPFAM" id="SSF51679">
    <property type="entry name" value="Bacterial luciferase-like"/>
    <property type="match status" value="1"/>
</dbReference>
<dbReference type="Proteomes" id="UP000820669">
    <property type="component" value="Unassembled WGS sequence"/>
</dbReference>
<organism evidence="6 7">
    <name type="scientific">Pseudonocardia acidicola</name>
    <dbReference type="NCBI Taxonomy" id="2724939"/>
    <lineage>
        <taxon>Bacteria</taxon>
        <taxon>Bacillati</taxon>
        <taxon>Actinomycetota</taxon>
        <taxon>Actinomycetes</taxon>
        <taxon>Pseudonocardiales</taxon>
        <taxon>Pseudonocardiaceae</taxon>
        <taxon>Pseudonocardia</taxon>
    </lineage>
</organism>
<evidence type="ECO:0000256" key="1">
    <source>
        <dbReference type="ARBA" id="ARBA00022630"/>
    </source>
</evidence>
<dbReference type="Gene3D" id="3.20.20.30">
    <property type="entry name" value="Luciferase-like domain"/>
    <property type="match status" value="1"/>
</dbReference>
<evidence type="ECO:0000259" key="5">
    <source>
        <dbReference type="Pfam" id="PF00296"/>
    </source>
</evidence>
<comment type="caution">
    <text evidence="6">The sequence shown here is derived from an EMBL/GenBank/DDBJ whole genome shotgun (WGS) entry which is preliminary data.</text>
</comment>
<keyword evidence="2" id="KW-0288">FMN</keyword>
<evidence type="ECO:0000313" key="6">
    <source>
        <dbReference type="EMBL" id="NMI01798.1"/>
    </source>
</evidence>
<reference evidence="6 7" key="1">
    <citation type="submission" date="2020-04" db="EMBL/GenBank/DDBJ databases">
        <authorList>
            <person name="Klaysubun C."/>
            <person name="Duangmal K."/>
            <person name="Lipun K."/>
        </authorList>
    </citation>
    <scope>NUCLEOTIDE SEQUENCE [LARGE SCALE GENOMIC DNA]</scope>
    <source>
        <strain evidence="6 7">K10HN5</strain>
    </source>
</reference>
<feature type="domain" description="Luciferase-like" evidence="5">
    <location>
        <begin position="16"/>
        <end position="240"/>
    </location>
</feature>
<dbReference type="Pfam" id="PF00296">
    <property type="entry name" value="Bac_luciferase"/>
    <property type="match status" value="1"/>
</dbReference>
<protein>
    <submittedName>
        <fullName evidence="6">LLM class flavin-dependent oxidoreductase</fullName>
    </submittedName>
</protein>